<feature type="binding site" evidence="10">
    <location>
        <position position="123"/>
    </location>
    <ligand>
        <name>substrate</name>
    </ligand>
</feature>
<keyword evidence="7 11" id="KW-0456">Lyase</keyword>
<dbReference type="EMBL" id="NXAO01000017">
    <property type="protein sequence ID" value="PHO15915.1"/>
    <property type="molecule type" value="Genomic_DNA"/>
</dbReference>
<gene>
    <name evidence="13" type="primary">pyrF</name>
    <name evidence="13" type="ORF">AMRN_0192</name>
    <name evidence="14" type="ORF">CPH92_04290</name>
</gene>
<dbReference type="Gene3D" id="3.20.20.70">
    <property type="entry name" value="Aldolase class I"/>
    <property type="match status" value="1"/>
</dbReference>
<dbReference type="InterPro" id="IPR013785">
    <property type="entry name" value="Aldolase_TIM"/>
</dbReference>
<reference evidence="13 16" key="3">
    <citation type="submission" date="2018-08" db="EMBL/GenBank/DDBJ databases">
        <title>Complete genome of the Arcobacter marinus type strain JCM 15502.</title>
        <authorList>
            <person name="Miller W.G."/>
            <person name="Yee E."/>
            <person name="Huynh S."/>
            <person name="Parker C.T."/>
        </authorList>
    </citation>
    <scope>NUCLEOTIDE SEQUENCE [LARGE SCALE GENOMIC DNA]</scope>
    <source>
        <strain evidence="13 16">JCM 15502</strain>
    </source>
</reference>
<dbReference type="NCBIfam" id="NF001273">
    <property type="entry name" value="PRK00230.1"/>
    <property type="match status" value="1"/>
</dbReference>
<evidence type="ECO:0000256" key="5">
    <source>
        <dbReference type="ARBA" id="ARBA00022793"/>
    </source>
</evidence>
<feature type="active site" description="For OMPdecase activity" evidence="9">
    <location>
        <position position="68"/>
    </location>
</feature>
<evidence type="ECO:0000313" key="16">
    <source>
        <dbReference type="Proteomes" id="UP000264693"/>
    </source>
</evidence>
<evidence type="ECO:0000256" key="10">
    <source>
        <dbReference type="PIRSR" id="PIRSR614732-2"/>
    </source>
</evidence>
<feature type="binding site" evidence="10">
    <location>
        <position position="212"/>
    </location>
    <ligand>
        <name>substrate</name>
    </ligand>
</feature>
<dbReference type="InterPro" id="IPR011060">
    <property type="entry name" value="RibuloseP-bd_barrel"/>
</dbReference>
<comment type="similarity">
    <text evidence="11">Belongs to the OMP decarboxylase family.</text>
</comment>
<reference evidence="15" key="1">
    <citation type="submission" date="2017-09" db="EMBL/GenBank/DDBJ databases">
        <title>Arcobacter canalis sp. nov., a new species isolated from a water canal contaminated with urban sewage.</title>
        <authorList>
            <person name="Perez-Cataluna A."/>
            <person name="Salas-Masso N."/>
            <person name="Figueras M.J."/>
        </authorList>
    </citation>
    <scope>NUCLEOTIDE SEQUENCE [LARGE SCALE GENOMIC DNA]</scope>
    <source>
        <strain evidence="15">CECT 7727</strain>
    </source>
</reference>
<dbReference type="PANTHER" id="PTHR32119">
    <property type="entry name" value="OROTIDINE 5'-PHOSPHATE DECARBOXYLASE"/>
    <property type="match status" value="1"/>
</dbReference>
<feature type="active site" description="For OMPdecase activity" evidence="9">
    <location>
        <position position="65"/>
    </location>
</feature>
<dbReference type="UniPathway" id="UPA00070">
    <property type="reaction ID" value="UER00120"/>
</dbReference>
<comment type="pathway">
    <text evidence="2 11">Pyrimidine metabolism; UMP biosynthesis via de novo pathway; UMP from orotate: step 2/2.</text>
</comment>
<evidence type="ECO:0000256" key="11">
    <source>
        <dbReference type="RuleBase" id="RU000512"/>
    </source>
</evidence>
<evidence type="ECO:0000256" key="2">
    <source>
        <dbReference type="ARBA" id="ARBA00004861"/>
    </source>
</evidence>
<dbReference type="GO" id="GO:0005829">
    <property type="term" value="C:cytosol"/>
    <property type="evidence" value="ECO:0007669"/>
    <property type="project" value="TreeGrafter"/>
</dbReference>
<organism evidence="13 16">
    <name type="scientific">Malaciobacter marinus</name>
    <dbReference type="NCBI Taxonomy" id="505249"/>
    <lineage>
        <taxon>Bacteria</taxon>
        <taxon>Pseudomonadati</taxon>
        <taxon>Campylobacterota</taxon>
        <taxon>Epsilonproteobacteria</taxon>
        <taxon>Campylobacterales</taxon>
        <taxon>Arcobacteraceae</taxon>
        <taxon>Malaciobacter</taxon>
    </lineage>
</organism>
<evidence type="ECO:0000256" key="8">
    <source>
        <dbReference type="ARBA" id="ARBA00049157"/>
    </source>
</evidence>
<dbReference type="Proteomes" id="UP000224740">
    <property type="component" value="Unassembled WGS sequence"/>
</dbReference>
<reference evidence="14" key="2">
    <citation type="submission" date="2017-09" db="EMBL/GenBank/DDBJ databases">
        <authorList>
            <person name="Perez-Cataluna A."/>
            <person name="Figueras M.J."/>
            <person name="Salas-Masso N."/>
        </authorList>
    </citation>
    <scope>NUCLEOTIDE SEQUENCE</scope>
    <source>
        <strain evidence="14">CECT 7727</strain>
    </source>
</reference>
<dbReference type="NCBIfam" id="TIGR01740">
    <property type="entry name" value="pyrF"/>
    <property type="match status" value="1"/>
</dbReference>
<dbReference type="EMBL" id="CP032101">
    <property type="protein sequence ID" value="AXX85986.1"/>
    <property type="molecule type" value="Genomic_DNA"/>
</dbReference>
<dbReference type="Proteomes" id="UP000264693">
    <property type="component" value="Chromosome"/>
</dbReference>
<feature type="domain" description="Orotidine 5'-phosphate decarboxylase" evidence="12">
    <location>
        <begin position="2"/>
        <end position="228"/>
    </location>
</feature>
<feature type="binding site" evidence="10">
    <location>
        <position position="213"/>
    </location>
    <ligand>
        <name>substrate</name>
    </ligand>
</feature>
<name>A0A347THA8_9BACT</name>
<dbReference type="EC" id="4.1.1.23" evidence="3 11"/>
<dbReference type="InterPro" id="IPR018089">
    <property type="entry name" value="OMPdecase_AS"/>
</dbReference>
<dbReference type="KEGG" id="amar:AMRN_0192"/>
<evidence type="ECO:0000256" key="1">
    <source>
        <dbReference type="ARBA" id="ARBA00002356"/>
    </source>
</evidence>
<feature type="binding site" evidence="10">
    <location>
        <position position="8"/>
    </location>
    <ligand>
        <name>substrate</name>
    </ligand>
</feature>
<accession>A0A347THA8</accession>
<dbReference type="GO" id="GO:0044205">
    <property type="term" value="P:'de novo' UMP biosynthetic process"/>
    <property type="evidence" value="ECO:0007669"/>
    <property type="project" value="UniProtKB-UniPathway"/>
</dbReference>
<dbReference type="SUPFAM" id="SSF51366">
    <property type="entry name" value="Ribulose-phoshate binding barrel"/>
    <property type="match status" value="1"/>
</dbReference>
<comment type="catalytic activity">
    <reaction evidence="8 11">
        <text>orotidine 5'-phosphate + H(+) = UMP + CO2</text>
        <dbReference type="Rhea" id="RHEA:11596"/>
        <dbReference type="ChEBI" id="CHEBI:15378"/>
        <dbReference type="ChEBI" id="CHEBI:16526"/>
        <dbReference type="ChEBI" id="CHEBI:57538"/>
        <dbReference type="ChEBI" id="CHEBI:57865"/>
        <dbReference type="EC" id="4.1.1.23"/>
    </reaction>
</comment>
<dbReference type="PROSITE" id="PS00156">
    <property type="entry name" value="OMPDECASE"/>
    <property type="match status" value="1"/>
</dbReference>
<feature type="binding site" evidence="10">
    <location>
        <position position="183"/>
    </location>
    <ligand>
        <name>substrate</name>
    </ligand>
</feature>
<feature type="binding site" evidence="10">
    <location>
        <position position="192"/>
    </location>
    <ligand>
        <name>substrate</name>
    </ligand>
</feature>
<dbReference type="AlphaFoldDB" id="A0A347THA8"/>
<dbReference type="GO" id="GO:0006207">
    <property type="term" value="P:'de novo' pyrimidine nucleobase biosynthetic process"/>
    <property type="evidence" value="ECO:0007669"/>
    <property type="project" value="InterPro"/>
</dbReference>
<dbReference type="InterPro" id="IPR001754">
    <property type="entry name" value="OMPdeCOase_dom"/>
</dbReference>
<evidence type="ECO:0000256" key="7">
    <source>
        <dbReference type="ARBA" id="ARBA00023239"/>
    </source>
</evidence>
<sequence>MKLCISLDLPTAKQNLDLVKNITNVELNKEIWLKVGFRTYLRDGKSFLEDIKKINKDFKIFLDLKLYDIPNTMADAAEDISKFGLIDMFNVHASAGKVAMKEVMNRIKNIPNRPLVLSVTALTSFDNDNFRAVYNEDIDTKARKFAIDSFDSGLDGVVCSAYESKDIKSSTSEDFITLCPGIRPFGEDSGDQKRVADITKAKEELVDFIVVGRPIYKSPRPKEIVEKIINTI</sequence>
<keyword evidence="6 11" id="KW-0665">Pyrimidine biosynthesis</keyword>
<proteinExistence type="inferred from homology"/>
<feature type="active site" description="For OMPdecase activity" evidence="9">
    <location>
        <position position="63"/>
    </location>
</feature>
<evidence type="ECO:0000313" key="15">
    <source>
        <dbReference type="Proteomes" id="UP000224740"/>
    </source>
</evidence>
<dbReference type="GO" id="GO:0004590">
    <property type="term" value="F:orotidine-5'-phosphate decarboxylase activity"/>
    <property type="evidence" value="ECO:0007669"/>
    <property type="project" value="UniProtKB-EC"/>
</dbReference>
<evidence type="ECO:0000256" key="4">
    <source>
        <dbReference type="ARBA" id="ARBA00021923"/>
    </source>
</evidence>
<protein>
    <recommendedName>
        <fullName evidence="4 11">Orotidine 5'-phosphate decarboxylase</fullName>
        <ecNumber evidence="3 11">4.1.1.23</ecNumber>
    </recommendedName>
</protein>
<evidence type="ECO:0000313" key="14">
    <source>
        <dbReference type="EMBL" id="PHO15915.1"/>
    </source>
</evidence>
<feature type="binding site" evidence="10">
    <location>
        <position position="34"/>
    </location>
    <ligand>
        <name>substrate</name>
    </ligand>
</feature>
<evidence type="ECO:0000256" key="6">
    <source>
        <dbReference type="ARBA" id="ARBA00022975"/>
    </source>
</evidence>
<dbReference type="CDD" id="cd04725">
    <property type="entry name" value="OMP_decarboxylase_like"/>
    <property type="match status" value="1"/>
</dbReference>
<comment type="function">
    <text evidence="1">Catalyzes the decarboxylation of orotidine 5'-monophosphate (OMP) to uridine 5'-monophosphate (UMP).</text>
</comment>
<keyword evidence="15" id="KW-1185">Reference proteome</keyword>
<evidence type="ECO:0000256" key="3">
    <source>
        <dbReference type="ARBA" id="ARBA00012321"/>
    </source>
</evidence>
<evidence type="ECO:0000259" key="12">
    <source>
        <dbReference type="SMART" id="SM00934"/>
    </source>
</evidence>
<dbReference type="PANTHER" id="PTHR32119:SF2">
    <property type="entry name" value="OROTIDINE 5'-PHOSPHATE DECARBOXYLASE"/>
    <property type="match status" value="1"/>
</dbReference>
<evidence type="ECO:0000313" key="13">
    <source>
        <dbReference type="EMBL" id="AXX85986.1"/>
    </source>
</evidence>
<dbReference type="Pfam" id="PF00215">
    <property type="entry name" value="OMPdecase"/>
    <property type="match status" value="1"/>
</dbReference>
<dbReference type="RefSeq" id="WP_099310532.1">
    <property type="nucleotide sequence ID" value="NZ_CP032101.1"/>
</dbReference>
<evidence type="ECO:0000256" key="9">
    <source>
        <dbReference type="PIRSR" id="PIRSR614732-1"/>
    </source>
</evidence>
<dbReference type="InterPro" id="IPR014732">
    <property type="entry name" value="OMPdecase"/>
</dbReference>
<dbReference type="SMART" id="SM00934">
    <property type="entry name" value="OMPdecase"/>
    <property type="match status" value="1"/>
</dbReference>
<keyword evidence="5 11" id="KW-0210">Decarboxylase</keyword>